<organism evidence="1 2">
    <name type="scientific">Heyndrickxia faecalis</name>
    <dbReference type="NCBI Taxonomy" id="2824910"/>
    <lineage>
        <taxon>Bacteria</taxon>
        <taxon>Bacillati</taxon>
        <taxon>Bacillota</taxon>
        <taxon>Bacilli</taxon>
        <taxon>Bacillales</taxon>
        <taxon>Bacillaceae</taxon>
        <taxon>Heyndrickxia</taxon>
    </lineage>
</organism>
<keyword evidence="2" id="KW-1185">Reference proteome</keyword>
<dbReference type="Proteomes" id="UP001555176">
    <property type="component" value="Unassembled WGS sequence"/>
</dbReference>
<dbReference type="EMBL" id="JBDGII010000089">
    <property type="protein sequence ID" value="MEW7080598.1"/>
    <property type="molecule type" value="Genomic_DNA"/>
</dbReference>
<gene>
    <name evidence="1" type="ORF">ABC651_16665</name>
</gene>
<evidence type="ECO:0000313" key="2">
    <source>
        <dbReference type="Proteomes" id="UP001555176"/>
    </source>
</evidence>
<name>A0ABV3NNM5_9BACI</name>
<evidence type="ECO:0000313" key="1">
    <source>
        <dbReference type="EMBL" id="MEW7080598.1"/>
    </source>
</evidence>
<proteinExistence type="predicted"/>
<sequence>MKKLVIEATKERIVAQSGLAIVGNLLSLTNLASRLNAYRLPDISRNPVCSNGDVAKSYIGLLCQGKSDYDNIETFREDAFFALALDIQRVPSSPTLRQRLDQAALTEKW</sequence>
<comment type="caution">
    <text evidence="1">The sequence shown here is derived from an EMBL/GenBank/DDBJ whole genome shotgun (WGS) entry which is preliminary data.</text>
</comment>
<accession>A0ABV3NNM5</accession>
<reference evidence="1 2" key="1">
    <citation type="submission" date="2024-04" db="EMBL/GenBank/DDBJ databases">
        <title>Bacterial genomes from commercial probiotics.</title>
        <authorList>
            <person name="Brady R."/>
            <person name="Call G.B."/>
            <person name="Chaston J.M."/>
        </authorList>
    </citation>
    <scope>NUCLEOTIDE SEQUENCE [LARGE SCALE GENOMIC DNA]</scope>
    <source>
        <strain evidence="2">gbc_m</strain>
    </source>
</reference>
<protein>
    <submittedName>
        <fullName evidence="1">IS1380 family transposase</fullName>
    </submittedName>
</protein>
<feature type="non-terminal residue" evidence="1">
    <location>
        <position position="109"/>
    </location>
</feature>